<dbReference type="AlphaFoldDB" id="A0A1W2DLZ7"/>
<dbReference type="STRING" id="937218.SAMN06297251_11619"/>
<dbReference type="PIRSF" id="PIRSF006004">
    <property type="entry name" value="CHP00048"/>
    <property type="match status" value="1"/>
</dbReference>
<name>A0A1W2DLZ7_9HYPH</name>
<feature type="binding site" evidence="14">
    <location>
        <begin position="270"/>
        <end position="272"/>
    </location>
    <ligand>
        <name>S-adenosyl-L-methionine</name>
        <dbReference type="ChEBI" id="CHEBI:59789"/>
    </ligand>
</feature>
<evidence type="ECO:0000256" key="2">
    <source>
        <dbReference type="ARBA" id="ARBA00007544"/>
    </source>
</evidence>
<dbReference type="InterPro" id="IPR007197">
    <property type="entry name" value="rSAM"/>
</dbReference>
<feature type="binding site" evidence="14">
    <location>
        <begin position="216"/>
        <end position="217"/>
    </location>
    <ligand>
        <name>S-adenosyl-L-methionine</name>
        <dbReference type="ChEBI" id="CHEBI:59789"/>
    </ligand>
</feature>
<dbReference type="SFLD" id="SFLDF00275">
    <property type="entry name" value="adenosine_C2_methyltransferase"/>
    <property type="match status" value="1"/>
</dbReference>
<keyword evidence="5 14" id="KW-0698">rRNA processing</keyword>
<comment type="caution">
    <text evidence="14">Lacks conserved residue(s) required for the propagation of feature annotation.</text>
</comment>
<proteinExistence type="inferred from homology"/>
<evidence type="ECO:0000313" key="17">
    <source>
        <dbReference type="Proteomes" id="UP000192656"/>
    </source>
</evidence>
<dbReference type="InterPro" id="IPR013785">
    <property type="entry name" value="Aldolase_TIM"/>
</dbReference>
<dbReference type="GO" id="GO:0051539">
    <property type="term" value="F:4 iron, 4 sulfur cluster binding"/>
    <property type="evidence" value="ECO:0007669"/>
    <property type="project" value="UniProtKB-UniRule"/>
</dbReference>
<keyword evidence="6 14" id="KW-0489">Methyltransferase</keyword>
<feature type="binding site" evidence="14">
    <location>
        <position position="159"/>
    </location>
    <ligand>
        <name>[4Fe-4S] cluster</name>
        <dbReference type="ChEBI" id="CHEBI:49883"/>
        <note>4Fe-4S-S-AdoMet</note>
    </ligand>
</feature>
<feature type="binding site" evidence="14">
    <location>
        <position position="156"/>
    </location>
    <ligand>
        <name>[4Fe-4S] cluster</name>
        <dbReference type="ChEBI" id="CHEBI:49883"/>
        <note>4Fe-4S-S-AdoMet</note>
    </ligand>
</feature>
<evidence type="ECO:0000256" key="7">
    <source>
        <dbReference type="ARBA" id="ARBA00022679"/>
    </source>
</evidence>
<dbReference type="SFLD" id="SFLDG01062">
    <property type="entry name" value="methyltransferase_(Class_A)"/>
    <property type="match status" value="1"/>
</dbReference>
<comment type="subcellular location">
    <subcellularLocation>
        <location evidence="1 14">Cytoplasm</location>
    </subcellularLocation>
</comment>
<evidence type="ECO:0000256" key="1">
    <source>
        <dbReference type="ARBA" id="ARBA00004496"/>
    </source>
</evidence>
<feature type="binding site" evidence="14">
    <location>
        <position position="248"/>
    </location>
    <ligand>
        <name>S-adenosyl-L-methionine</name>
        <dbReference type="ChEBI" id="CHEBI:59789"/>
    </ligand>
</feature>
<feature type="active site" description="Proton acceptor" evidence="14">
    <location>
        <position position="132"/>
    </location>
</feature>
<feature type="domain" description="Radical SAM core" evidence="15">
    <location>
        <begin position="138"/>
        <end position="379"/>
    </location>
</feature>
<evidence type="ECO:0000256" key="3">
    <source>
        <dbReference type="ARBA" id="ARBA00022485"/>
    </source>
</evidence>
<comment type="catalytic activity">
    <reaction evidence="14">
        <text>adenosine(2503) in 23S rRNA + 2 reduced [2Fe-2S]-[ferredoxin] + 2 S-adenosyl-L-methionine = 2-methyladenosine(2503) in 23S rRNA + 5'-deoxyadenosine + L-methionine + 2 oxidized [2Fe-2S]-[ferredoxin] + S-adenosyl-L-homocysteine</text>
        <dbReference type="Rhea" id="RHEA:42916"/>
        <dbReference type="Rhea" id="RHEA-COMP:10000"/>
        <dbReference type="Rhea" id="RHEA-COMP:10001"/>
        <dbReference type="Rhea" id="RHEA-COMP:10152"/>
        <dbReference type="Rhea" id="RHEA-COMP:10282"/>
        <dbReference type="ChEBI" id="CHEBI:17319"/>
        <dbReference type="ChEBI" id="CHEBI:33737"/>
        <dbReference type="ChEBI" id="CHEBI:33738"/>
        <dbReference type="ChEBI" id="CHEBI:57844"/>
        <dbReference type="ChEBI" id="CHEBI:57856"/>
        <dbReference type="ChEBI" id="CHEBI:59789"/>
        <dbReference type="ChEBI" id="CHEBI:74411"/>
        <dbReference type="ChEBI" id="CHEBI:74497"/>
        <dbReference type="EC" id="2.1.1.192"/>
    </reaction>
</comment>
<dbReference type="EMBL" id="FWXR01000016">
    <property type="protein sequence ID" value="SMC98417.1"/>
    <property type="molecule type" value="Genomic_DNA"/>
</dbReference>
<dbReference type="GO" id="GO:0000049">
    <property type="term" value="F:tRNA binding"/>
    <property type="evidence" value="ECO:0007669"/>
    <property type="project" value="UniProtKB-UniRule"/>
</dbReference>
<keyword evidence="4 14" id="KW-0963">Cytoplasm</keyword>
<dbReference type="HAMAP" id="MF_01849">
    <property type="entry name" value="RNA_methyltr_RlmN"/>
    <property type="match status" value="1"/>
</dbReference>
<dbReference type="GO" id="GO:0030488">
    <property type="term" value="P:tRNA methylation"/>
    <property type="evidence" value="ECO:0007669"/>
    <property type="project" value="UniProtKB-UniRule"/>
</dbReference>
<comment type="similarity">
    <text evidence="2 14">Belongs to the radical SAM superfamily. RlmN family.</text>
</comment>
<dbReference type="InterPro" id="IPR058240">
    <property type="entry name" value="rSAM_sf"/>
</dbReference>
<dbReference type="EC" id="2.1.1.192" evidence="14"/>
<evidence type="ECO:0000256" key="12">
    <source>
        <dbReference type="ARBA" id="ARBA00023014"/>
    </source>
</evidence>
<dbReference type="GO" id="GO:0002935">
    <property type="term" value="F:tRNA (adenine(37)-C2)-methyltransferase activity"/>
    <property type="evidence" value="ECO:0007669"/>
    <property type="project" value="UniProtKB-UniRule"/>
</dbReference>
<comment type="function">
    <text evidence="14">Specifically methylates position 2 of adenine 2503 in 23S rRNA and position 2 of adenine 37 in tRNAs. m2A2503 modification seems to play a crucial role in the proofreading step occurring at the peptidyl transferase center and thus would serve to optimize ribosomal fidelity.</text>
</comment>
<protein>
    <recommendedName>
        <fullName evidence="14">Dual-specificity RNA methyltransferase RlmN</fullName>
        <ecNumber evidence="14">2.1.1.192</ecNumber>
    </recommendedName>
    <alternativeName>
        <fullName evidence="14">23S rRNA (adenine(2503)-C(2))-methyltransferase</fullName>
    </alternativeName>
    <alternativeName>
        <fullName evidence="14">23S rRNA m2A2503 methyltransferase</fullName>
    </alternativeName>
    <alternativeName>
        <fullName evidence="14">Ribosomal RNA large subunit methyltransferase N</fullName>
    </alternativeName>
    <alternativeName>
        <fullName evidence="14">tRNA (adenine(37)-C(2))-methyltransferase</fullName>
    </alternativeName>
    <alternativeName>
        <fullName evidence="14">tRNA m2A37 methyltransferase</fullName>
    </alternativeName>
</protein>
<dbReference type="SUPFAM" id="SSF102114">
    <property type="entry name" value="Radical SAM enzymes"/>
    <property type="match status" value="1"/>
</dbReference>
<dbReference type="GO" id="GO:0005737">
    <property type="term" value="C:cytoplasm"/>
    <property type="evidence" value="ECO:0007669"/>
    <property type="project" value="UniProtKB-SubCell"/>
</dbReference>
<sequence length="413" mass="45335">MALSIDLADPKTRPAAKSDAVIGAGLVSQASEEKPSLIGLSREGLAEALGAIGVAEKQQRMRVAQLWHWLYVRGVSDFSQMANVSRELREKLDAAYSIARPEIVTEQVSVDGTRKWVLRFPPKGAGRPVEIETVYIPEEGRGTLCVSSQVGCTLTCTFCHTGTQRLVRNLTADEIVGQILLARDRLGDFPDAATPAGAIVPSEGRLVSNVVMMGMGEPLYNFDNVKQALAVASDGEGLSLSKRRITLSTSGVVPEIARTGEEMGVMLAISLHAVNDELRNELVPINKKYPLKALLDACRAYPGLSNARRITFEYVMLKDVNDRMEDARELVRLLKGIPAKINLIPFNPWPGSRYECSDWDQIERFADYVNQAGYASPIRTPRGRDIFAACGQLKSESERMRKSDRMKLEAASA</sequence>
<feature type="binding site" evidence="14">
    <location>
        <position position="347"/>
    </location>
    <ligand>
        <name>S-adenosyl-L-methionine</name>
        <dbReference type="ChEBI" id="CHEBI:59789"/>
    </ligand>
</feature>
<dbReference type="GO" id="GO:0070040">
    <property type="term" value="F:rRNA (adenine(2503)-C2-)-methyltransferase activity"/>
    <property type="evidence" value="ECO:0007669"/>
    <property type="project" value="UniProtKB-UniRule"/>
</dbReference>
<evidence type="ECO:0000256" key="6">
    <source>
        <dbReference type="ARBA" id="ARBA00022603"/>
    </source>
</evidence>
<keyword evidence="8 14" id="KW-0949">S-adenosyl-L-methionine</keyword>
<comment type="catalytic activity">
    <reaction evidence="14">
        <text>adenosine(37) in tRNA + 2 reduced [2Fe-2S]-[ferredoxin] + 2 S-adenosyl-L-methionine = 2-methyladenosine(37) in tRNA + 5'-deoxyadenosine + L-methionine + 2 oxidized [2Fe-2S]-[ferredoxin] + S-adenosyl-L-homocysteine</text>
        <dbReference type="Rhea" id="RHEA:43332"/>
        <dbReference type="Rhea" id="RHEA-COMP:10000"/>
        <dbReference type="Rhea" id="RHEA-COMP:10001"/>
        <dbReference type="Rhea" id="RHEA-COMP:10162"/>
        <dbReference type="Rhea" id="RHEA-COMP:10485"/>
        <dbReference type="ChEBI" id="CHEBI:17319"/>
        <dbReference type="ChEBI" id="CHEBI:33737"/>
        <dbReference type="ChEBI" id="CHEBI:33738"/>
        <dbReference type="ChEBI" id="CHEBI:57844"/>
        <dbReference type="ChEBI" id="CHEBI:57856"/>
        <dbReference type="ChEBI" id="CHEBI:59789"/>
        <dbReference type="ChEBI" id="CHEBI:74411"/>
        <dbReference type="ChEBI" id="CHEBI:74497"/>
        <dbReference type="EC" id="2.1.1.192"/>
    </reaction>
</comment>
<evidence type="ECO:0000256" key="11">
    <source>
        <dbReference type="ARBA" id="ARBA00023004"/>
    </source>
</evidence>
<keyword evidence="17" id="KW-1185">Reference proteome</keyword>
<evidence type="ECO:0000313" key="16">
    <source>
        <dbReference type="EMBL" id="SMC98417.1"/>
    </source>
</evidence>
<keyword evidence="3 14" id="KW-0004">4Fe-4S</keyword>
<accession>A0A1W2DLZ7</accession>
<evidence type="ECO:0000256" key="13">
    <source>
        <dbReference type="ARBA" id="ARBA00023157"/>
    </source>
</evidence>
<comment type="miscellaneous">
    <text evidence="14">Reaction proceeds by a ping-pong mechanism involving intermediate methylation of a conserved cysteine residue.</text>
</comment>
<gene>
    <name evidence="14" type="primary">rlmN</name>
    <name evidence="16" type="ORF">SAMN06297251_11619</name>
</gene>
<dbReference type="Proteomes" id="UP000192656">
    <property type="component" value="Unassembled WGS sequence"/>
</dbReference>
<dbReference type="GO" id="GO:0019843">
    <property type="term" value="F:rRNA binding"/>
    <property type="evidence" value="ECO:0007669"/>
    <property type="project" value="UniProtKB-UniRule"/>
</dbReference>
<dbReference type="FunFam" id="3.20.20.70:FF:000008">
    <property type="entry name" value="Dual-specificity RNA methyltransferase RlmN"/>
    <property type="match status" value="1"/>
</dbReference>
<organism evidence="16 17">
    <name type="scientific">Fulvimarina manganoxydans</name>
    <dbReference type="NCBI Taxonomy" id="937218"/>
    <lineage>
        <taxon>Bacteria</taxon>
        <taxon>Pseudomonadati</taxon>
        <taxon>Pseudomonadota</taxon>
        <taxon>Alphaproteobacteria</taxon>
        <taxon>Hyphomicrobiales</taxon>
        <taxon>Aurantimonadaceae</taxon>
        <taxon>Fulvimarina</taxon>
    </lineage>
</organism>
<dbReference type="RefSeq" id="WP_084411546.1">
    <property type="nucleotide sequence ID" value="NZ_FWXR01000016.1"/>
</dbReference>
<dbReference type="InterPro" id="IPR027492">
    <property type="entry name" value="RNA_MTrfase_RlmN"/>
</dbReference>
<keyword evidence="10 14" id="KW-0479">Metal-binding</keyword>
<dbReference type="NCBIfam" id="TIGR00048">
    <property type="entry name" value="rRNA_mod_RlmN"/>
    <property type="match status" value="1"/>
</dbReference>
<comment type="cofactor">
    <cofactor evidence="14">
        <name>[4Fe-4S] cluster</name>
        <dbReference type="ChEBI" id="CHEBI:49883"/>
    </cofactor>
    <text evidence="14">Binds 1 [4Fe-4S] cluster. The cluster is coordinated with 3 cysteines and an exchangeable S-adenosyl-L-methionine.</text>
</comment>
<dbReference type="InterPro" id="IPR004383">
    <property type="entry name" value="rRNA_lsu_MTrfase_RlmN/Cfr"/>
</dbReference>
<evidence type="ECO:0000256" key="10">
    <source>
        <dbReference type="ARBA" id="ARBA00022723"/>
    </source>
</evidence>
<reference evidence="16 17" key="1">
    <citation type="submission" date="2017-04" db="EMBL/GenBank/DDBJ databases">
        <authorList>
            <person name="Afonso C.L."/>
            <person name="Miller P.J."/>
            <person name="Scott M.A."/>
            <person name="Spackman E."/>
            <person name="Goraichik I."/>
            <person name="Dimitrov K.M."/>
            <person name="Suarez D.L."/>
            <person name="Swayne D.E."/>
        </authorList>
    </citation>
    <scope>NUCLEOTIDE SEQUENCE [LARGE SCALE GENOMIC DNA]</scope>
    <source>
        <strain evidence="16 17">CGMCC 1.10972</strain>
    </source>
</reference>
<dbReference type="Pfam" id="PF21016">
    <property type="entry name" value="RlmN_N"/>
    <property type="match status" value="1"/>
</dbReference>
<dbReference type="OrthoDB" id="9793973at2"/>
<dbReference type="SFLD" id="SFLDS00029">
    <property type="entry name" value="Radical_SAM"/>
    <property type="match status" value="1"/>
</dbReference>
<dbReference type="InterPro" id="IPR040072">
    <property type="entry name" value="Methyltransferase_A"/>
</dbReference>
<dbReference type="InterPro" id="IPR048641">
    <property type="entry name" value="RlmN_N"/>
</dbReference>
<keyword evidence="12 14" id="KW-0411">Iron-sulfur</keyword>
<feature type="binding site" evidence="14">
    <location>
        <position position="152"/>
    </location>
    <ligand>
        <name>[4Fe-4S] cluster</name>
        <dbReference type="ChEBI" id="CHEBI:49883"/>
        <note>4Fe-4S-S-AdoMet</note>
    </ligand>
</feature>
<keyword evidence="9 14" id="KW-0819">tRNA processing</keyword>
<dbReference type="CDD" id="cd01335">
    <property type="entry name" value="Radical_SAM"/>
    <property type="match status" value="1"/>
</dbReference>
<dbReference type="PROSITE" id="PS51918">
    <property type="entry name" value="RADICAL_SAM"/>
    <property type="match status" value="1"/>
</dbReference>
<feature type="active site" description="S-methylcysteine intermediate" evidence="14">
    <location>
        <position position="390"/>
    </location>
</feature>
<dbReference type="Gene3D" id="1.10.150.530">
    <property type="match status" value="1"/>
</dbReference>
<evidence type="ECO:0000256" key="4">
    <source>
        <dbReference type="ARBA" id="ARBA00022490"/>
    </source>
</evidence>
<keyword evidence="7 14" id="KW-0808">Transferase</keyword>
<dbReference type="PANTHER" id="PTHR30544">
    <property type="entry name" value="23S RRNA METHYLTRANSFERASE"/>
    <property type="match status" value="1"/>
</dbReference>
<evidence type="ECO:0000256" key="5">
    <source>
        <dbReference type="ARBA" id="ARBA00022552"/>
    </source>
</evidence>
<dbReference type="Gene3D" id="3.20.20.70">
    <property type="entry name" value="Aldolase class I"/>
    <property type="match status" value="1"/>
</dbReference>
<keyword evidence="13 14" id="KW-1015">Disulfide bond</keyword>
<evidence type="ECO:0000256" key="9">
    <source>
        <dbReference type="ARBA" id="ARBA00022694"/>
    </source>
</evidence>
<dbReference type="Pfam" id="PF04055">
    <property type="entry name" value="Radical_SAM"/>
    <property type="match status" value="1"/>
</dbReference>
<dbReference type="GO" id="GO:0070475">
    <property type="term" value="P:rRNA base methylation"/>
    <property type="evidence" value="ECO:0007669"/>
    <property type="project" value="UniProtKB-UniRule"/>
</dbReference>
<evidence type="ECO:0000256" key="8">
    <source>
        <dbReference type="ARBA" id="ARBA00022691"/>
    </source>
</evidence>
<evidence type="ECO:0000256" key="14">
    <source>
        <dbReference type="HAMAP-Rule" id="MF_01849"/>
    </source>
</evidence>
<keyword evidence="11 14" id="KW-0408">Iron</keyword>
<dbReference type="GO" id="GO:0046872">
    <property type="term" value="F:metal ion binding"/>
    <property type="evidence" value="ECO:0007669"/>
    <property type="project" value="UniProtKB-KW"/>
</dbReference>
<dbReference type="PANTHER" id="PTHR30544:SF5">
    <property type="entry name" value="RADICAL SAM CORE DOMAIN-CONTAINING PROTEIN"/>
    <property type="match status" value="1"/>
</dbReference>
<evidence type="ECO:0000259" key="15">
    <source>
        <dbReference type="PROSITE" id="PS51918"/>
    </source>
</evidence>